<sequence length="72" mass="7623">MAVITSIWIAAAFGSGHPLGHPTIQLRAGKLCCFHGRLPKLHSFQATFACMGLITLASAGIFWQLSPAVCKA</sequence>
<organism evidence="2">
    <name type="scientific">Polaromonas hydrogenivorans</name>
    <dbReference type="NCBI Taxonomy" id="335476"/>
    <lineage>
        <taxon>Bacteria</taxon>
        <taxon>Pseudomonadati</taxon>
        <taxon>Pseudomonadota</taxon>
        <taxon>Betaproteobacteria</taxon>
        <taxon>Burkholderiales</taxon>
        <taxon>Comamonadaceae</taxon>
        <taxon>Polaromonas</taxon>
    </lineage>
</organism>
<protein>
    <submittedName>
        <fullName evidence="2">Uncharacterized protein</fullName>
    </submittedName>
</protein>
<dbReference type="EMBL" id="CP157676">
    <property type="protein sequence ID" value="XBP72532.1"/>
    <property type="molecule type" value="Genomic_DNA"/>
</dbReference>
<evidence type="ECO:0000313" key="2">
    <source>
        <dbReference type="EMBL" id="XBP72532.1"/>
    </source>
</evidence>
<accession>A0AAU7LY55</accession>
<dbReference type="RefSeq" id="WP_349282181.1">
    <property type="nucleotide sequence ID" value="NZ_CBCSCU010000025.1"/>
</dbReference>
<name>A0AAU7LY55_9BURK</name>
<geneLocation type="plasmid" evidence="2">
    <name>p1</name>
</geneLocation>
<keyword evidence="1" id="KW-0812">Transmembrane</keyword>
<keyword evidence="1" id="KW-1133">Transmembrane helix</keyword>
<reference evidence="2" key="1">
    <citation type="submission" date="2024-05" db="EMBL/GenBank/DDBJ databases">
        <authorList>
            <person name="Bunk B."/>
            <person name="Swiderski J."/>
            <person name="Sproer C."/>
            <person name="Thiel V."/>
        </authorList>
    </citation>
    <scope>NUCLEOTIDE SEQUENCE</scope>
    <source>
        <strain evidence="2">DSM 17735</strain>
        <plasmid evidence="2">p1</plasmid>
    </source>
</reference>
<keyword evidence="2" id="KW-0614">Plasmid</keyword>
<gene>
    <name evidence="2" type="ORF">ABLV49_20790</name>
</gene>
<proteinExistence type="predicted"/>
<keyword evidence="1" id="KW-0472">Membrane</keyword>
<dbReference type="AlphaFoldDB" id="A0AAU7LY55"/>
<feature type="transmembrane region" description="Helical" evidence="1">
    <location>
        <begin position="42"/>
        <end position="63"/>
    </location>
</feature>
<evidence type="ECO:0000256" key="1">
    <source>
        <dbReference type="SAM" id="Phobius"/>
    </source>
</evidence>